<dbReference type="EMBL" id="JBHTEK010000001">
    <property type="protein sequence ID" value="MFC7666585.1"/>
    <property type="molecule type" value="Genomic_DNA"/>
</dbReference>
<feature type="chain" id="PRO_5046518466" description="DUF4249 family protein" evidence="1">
    <location>
        <begin position="21"/>
        <end position="104"/>
    </location>
</feature>
<feature type="signal peptide" evidence="1">
    <location>
        <begin position="1"/>
        <end position="20"/>
    </location>
</feature>
<dbReference type="Proteomes" id="UP001596513">
    <property type="component" value="Unassembled WGS sequence"/>
</dbReference>
<evidence type="ECO:0000256" key="1">
    <source>
        <dbReference type="SAM" id="SignalP"/>
    </source>
</evidence>
<evidence type="ECO:0000313" key="2">
    <source>
        <dbReference type="EMBL" id="MFC7666585.1"/>
    </source>
</evidence>
<protein>
    <recommendedName>
        <fullName evidence="4">DUF4249 family protein</fullName>
    </recommendedName>
</protein>
<accession>A0ABW2TZX9</accession>
<sequence>MNWLTSRCAPLVALAALALAGCDEGTDLNVDLPDTAAISTEYKDLDVDVDVVRLAPVQTLKTDRFLVGRLVDNVAGSTEARAYFNVVNGNDVPTGAPSTPCPLN</sequence>
<dbReference type="PROSITE" id="PS51257">
    <property type="entry name" value="PROKAR_LIPOPROTEIN"/>
    <property type="match status" value="1"/>
</dbReference>
<comment type="caution">
    <text evidence="2">The sequence shown here is derived from an EMBL/GenBank/DDBJ whole genome shotgun (WGS) entry which is preliminary data.</text>
</comment>
<name>A0ABW2TZX9_9BACT</name>
<evidence type="ECO:0008006" key="4">
    <source>
        <dbReference type="Google" id="ProtNLM"/>
    </source>
</evidence>
<proteinExistence type="predicted"/>
<keyword evidence="3" id="KW-1185">Reference proteome</keyword>
<keyword evidence="1" id="KW-0732">Signal</keyword>
<gene>
    <name evidence="2" type="ORF">ACFQT0_03480</name>
</gene>
<reference evidence="3" key="1">
    <citation type="journal article" date="2019" name="Int. J. Syst. Evol. Microbiol.">
        <title>The Global Catalogue of Microorganisms (GCM) 10K type strain sequencing project: providing services to taxonomists for standard genome sequencing and annotation.</title>
        <authorList>
            <consortium name="The Broad Institute Genomics Platform"/>
            <consortium name="The Broad Institute Genome Sequencing Center for Infectious Disease"/>
            <person name="Wu L."/>
            <person name="Ma J."/>
        </authorList>
    </citation>
    <scope>NUCLEOTIDE SEQUENCE [LARGE SCALE GENOMIC DNA]</scope>
    <source>
        <strain evidence="3">JCM 19635</strain>
    </source>
</reference>
<evidence type="ECO:0000313" key="3">
    <source>
        <dbReference type="Proteomes" id="UP001596513"/>
    </source>
</evidence>
<organism evidence="2 3">
    <name type="scientific">Hymenobacter humi</name>
    <dbReference type="NCBI Taxonomy" id="1411620"/>
    <lineage>
        <taxon>Bacteria</taxon>
        <taxon>Pseudomonadati</taxon>
        <taxon>Bacteroidota</taxon>
        <taxon>Cytophagia</taxon>
        <taxon>Cytophagales</taxon>
        <taxon>Hymenobacteraceae</taxon>
        <taxon>Hymenobacter</taxon>
    </lineage>
</organism>
<dbReference type="RefSeq" id="WP_380200414.1">
    <property type="nucleotide sequence ID" value="NZ_JBHTEK010000001.1"/>
</dbReference>